<feature type="transmembrane region" description="Helical" evidence="2">
    <location>
        <begin position="202"/>
        <end position="224"/>
    </location>
</feature>
<gene>
    <name evidence="4" type="ORF">GCM10007877_37940</name>
</gene>
<proteinExistence type="predicted"/>
<feature type="transmembrane region" description="Helical" evidence="2">
    <location>
        <begin position="271"/>
        <end position="297"/>
    </location>
</feature>
<feature type="transmembrane region" description="Helical" evidence="2">
    <location>
        <begin position="34"/>
        <end position="66"/>
    </location>
</feature>
<feature type="compositionally biased region" description="Low complexity" evidence="1">
    <location>
        <begin position="310"/>
        <end position="327"/>
    </location>
</feature>
<name>A0AA37TDS9_9GAMM</name>
<keyword evidence="5" id="KW-1185">Reference proteome</keyword>
<organism evidence="4 5">
    <name type="scientific">Marinibactrum halimedae</name>
    <dbReference type="NCBI Taxonomy" id="1444977"/>
    <lineage>
        <taxon>Bacteria</taxon>
        <taxon>Pseudomonadati</taxon>
        <taxon>Pseudomonadota</taxon>
        <taxon>Gammaproteobacteria</taxon>
        <taxon>Cellvibrionales</taxon>
        <taxon>Cellvibrionaceae</taxon>
        <taxon>Marinibactrum</taxon>
    </lineage>
</organism>
<feature type="region of interest" description="Disordered" evidence="1">
    <location>
        <begin position="308"/>
        <end position="339"/>
    </location>
</feature>
<evidence type="ECO:0000256" key="2">
    <source>
        <dbReference type="SAM" id="Phobius"/>
    </source>
</evidence>
<feature type="domain" description="Protein-glutamine gamma-glutamyltransferase-like C-terminal" evidence="3">
    <location>
        <begin position="493"/>
        <end position="553"/>
    </location>
</feature>
<sequence>MNFDRLQVNPELRNKWQAIDMGIALARQWYWPLLLAWVIPVLIVSIPFAIIDSTFITLLPLIIWWLKPLFERLPLLYLSRYLFGEFARPKMTLKGWFRLYTFDAFAALTWRRLSVCRSFTLAITVLEKQKGHARAERRRLLGRSTNRAATWLTITLIHAEMFLLFGCVSLVVLFIPEQVDINYDTLWSIIENPTVIEYVYTFLYFISIAIITPFYVACGFYLYINRRIELEAWDIEIQFKQCAESRLQNARKQQNREKQKRHLPDLTKVRSIITAIIPTLGTMLIGGLLLLPAAAIAEEPTPKYALLQESSDSSTTSSTTSRKTLSTPDAQIPPPEESQTLWRSDADATLDTKERILSILESPPFVIEKEVHHWKPKTSNGIVKTIREKIISAILSLLSLLGAPSNRIDIALFVEILLWGLVIAIIGLILWHFRHHFEGLIAPKSKSLSPLESDIPDTIMGMKVTQESLPTDVIGTIQSLLSTNQLKEALSLLYRANLHDLAHRHHVSLKSWCTEMECAQLAQASCPAPIASYFTALTHCWLQLAYGHHLPDKSKILSLANDWSNLQHSPPQVLDHGASQ</sequence>
<dbReference type="EMBL" id="BSPD01000101">
    <property type="protein sequence ID" value="GLS28075.1"/>
    <property type="molecule type" value="Genomic_DNA"/>
</dbReference>
<keyword evidence="2" id="KW-1133">Transmembrane helix</keyword>
<accession>A0AA37TDS9</accession>
<evidence type="ECO:0000256" key="1">
    <source>
        <dbReference type="SAM" id="MobiDB-lite"/>
    </source>
</evidence>
<reference evidence="4 5" key="1">
    <citation type="journal article" date="2014" name="Int. J. Syst. Evol. Microbiol.">
        <title>Complete genome sequence of Corynebacterium casei LMG S-19264T (=DSM 44701T), isolated from a smear-ripened cheese.</title>
        <authorList>
            <consortium name="US DOE Joint Genome Institute (JGI-PGF)"/>
            <person name="Walter F."/>
            <person name="Albersmeier A."/>
            <person name="Kalinowski J."/>
            <person name="Ruckert C."/>
        </authorList>
    </citation>
    <scope>NUCLEOTIDE SEQUENCE [LARGE SCALE GENOMIC DNA]</scope>
    <source>
        <strain evidence="4 5">NBRC 110095</strain>
    </source>
</reference>
<keyword evidence="2" id="KW-0472">Membrane</keyword>
<evidence type="ECO:0000313" key="4">
    <source>
        <dbReference type="EMBL" id="GLS28075.1"/>
    </source>
</evidence>
<feature type="transmembrane region" description="Helical" evidence="2">
    <location>
        <begin position="148"/>
        <end position="175"/>
    </location>
</feature>
<evidence type="ECO:0000313" key="5">
    <source>
        <dbReference type="Proteomes" id="UP001156870"/>
    </source>
</evidence>
<protein>
    <recommendedName>
        <fullName evidence="3">Protein-glutamine gamma-glutamyltransferase-like C-terminal domain-containing protein</fullName>
    </recommendedName>
</protein>
<dbReference type="AlphaFoldDB" id="A0AA37TDS9"/>
<comment type="caution">
    <text evidence="4">The sequence shown here is derived from an EMBL/GenBank/DDBJ whole genome shotgun (WGS) entry which is preliminary data.</text>
</comment>
<evidence type="ECO:0000259" key="3">
    <source>
        <dbReference type="Pfam" id="PF13559"/>
    </source>
</evidence>
<feature type="transmembrane region" description="Helical" evidence="2">
    <location>
        <begin position="410"/>
        <end position="431"/>
    </location>
</feature>
<dbReference type="InterPro" id="IPR025403">
    <property type="entry name" value="TgpA-like_C"/>
</dbReference>
<dbReference type="Proteomes" id="UP001156870">
    <property type="component" value="Unassembled WGS sequence"/>
</dbReference>
<dbReference type="RefSeq" id="WP_232595565.1">
    <property type="nucleotide sequence ID" value="NZ_BSPD01000101.1"/>
</dbReference>
<keyword evidence="2" id="KW-0812">Transmembrane</keyword>
<dbReference type="Pfam" id="PF13559">
    <property type="entry name" value="DUF4129"/>
    <property type="match status" value="1"/>
</dbReference>